<sequence length="992" mass="111965">MLAEITSFEEQTALIMDSGVQFLDFAATFSLKGRTGAFVLLTQAGPAGKLLENERDGRYYLAPDTSKSFKPQFELDLDESLKLFDGRWLPAPFFRCAPGRQFEQGPLNWARMRVVRVPGDDLGHTHRITLAFDTKVLAGRQDTTYLSPTMDDVLAGSSFALAHQTHEIGWFLDQKWVADWLAELYQELAGVQIRRDAEEVQLDLQGLHHQAHYLNLLDLVGASLDIPEIKLISNTPSDLYRPIMVDMVLDVGNSRSCGILIEDHPQESDGLRRRYELALRDLSQPERVYRDPFESRIEFAQASFGKENFSAQSGRTDAFLWPTIVRVGQEAARLGALRRGTEGATGLSSPKRYLWDTDSFEPGWRFNTASLKLDSEPYATAAPLSSLINELGEALYTLDPDERMPVFHPHYSRSSLMMLMLSEVVVQALTQMNSPAQRLRQSHSRMPRHLRTIILTVPPSMPQPEREIFRRRMHQAIGVVWKSMGWHAIDADPDDESAQPYPPFPEVHLQWDEATGSQAVYLFSEIQNKFGGRAQEFFLTLARSDQPARHEARQPCVSVATIDIGGGTTDLVINDYFLDRGERADQASGDLQSMGSGAYIVPQQRFRDGFRVAGDDIVLDVLRFMVVPQITHAIAQAGVPDAEAMVSQLMGSEPLNVHESLLRQQLTLQVLYPLGLRIIKEYERHDPLEPGHLGPLSIRDLLAGHESASPDVLEYVERAVSRSASPEAAFSLMDVMIDVRLDQLHQRFLRGEFNICKTLQALSEVVWAYRPDVLLLSGRPSRLPGVIAYIRSLQALPVSRIVPMHHYRAGAWYPFHRNGRIDDPKSTAAVGAMICLLSKDLRLPNFFFRSAAFVPYSTVRYLGLIDNNNAIKTTDVFYSDIRLDDPDYQFPDQSFEVRGSMRIGFRQLPVERWPASPLYKLVIEDRQVREKLSSQGLVLKVSLRRSDRFMRESFEIASVEGASRNKLSLKLNTMADAGFGETHYWLDSGSVR</sequence>
<organism evidence="1 2">
    <name type="scientific">Orrella marina</name>
    <dbReference type="NCBI Taxonomy" id="2163011"/>
    <lineage>
        <taxon>Bacteria</taxon>
        <taxon>Pseudomonadati</taxon>
        <taxon>Pseudomonadota</taxon>
        <taxon>Betaproteobacteria</taxon>
        <taxon>Burkholderiales</taxon>
        <taxon>Alcaligenaceae</taxon>
        <taxon>Orrella</taxon>
    </lineage>
</organism>
<accession>A0A2R4XME7</accession>
<protein>
    <submittedName>
        <fullName evidence="1">Virulence factor SrfB</fullName>
    </submittedName>
</protein>
<reference evidence="1 2" key="1">
    <citation type="submission" date="2018-04" db="EMBL/GenBank/DDBJ databases">
        <title>Bordetella sp. HZ20 isolated from seawater.</title>
        <authorList>
            <person name="Sun C."/>
        </authorList>
    </citation>
    <scope>NUCLEOTIDE SEQUENCE [LARGE SCALE GENOMIC DNA]</scope>
    <source>
        <strain evidence="1 2">HZ20</strain>
    </source>
</reference>
<dbReference type="RefSeq" id="WP_108622351.1">
    <property type="nucleotide sequence ID" value="NZ_CP028901.1"/>
</dbReference>
<dbReference type="EMBL" id="CP028901">
    <property type="protein sequence ID" value="AWB34941.1"/>
    <property type="molecule type" value="Genomic_DNA"/>
</dbReference>
<dbReference type="PIRSF" id="PIRSF034585">
    <property type="entry name" value="SrfB"/>
    <property type="match status" value="1"/>
</dbReference>
<keyword evidence="2" id="KW-1185">Reference proteome</keyword>
<name>A0A2R4XME7_9BURK</name>
<proteinExistence type="predicted"/>
<dbReference type="Proteomes" id="UP000244571">
    <property type="component" value="Chromosome"/>
</dbReference>
<dbReference type="KEGG" id="boz:DBV39_15760"/>
<dbReference type="Pfam" id="PF07520">
    <property type="entry name" value="SrfB"/>
    <property type="match status" value="1"/>
</dbReference>
<evidence type="ECO:0000313" key="1">
    <source>
        <dbReference type="EMBL" id="AWB34941.1"/>
    </source>
</evidence>
<gene>
    <name evidence="1" type="ORF">DBV39_15760</name>
</gene>
<dbReference type="AlphaFoldDB" id="A0A2R4XME7"/>
<dbReference type="InterPro" id="IPR009216">
    <property type="entry name" value="Virulence_factor_SrfB"/>
</dbReference>
<dbReference type="OrthoDB" id="5437169at2"/>
<evidence type="ECO:0000313" key="2">
    <source>
        <dbReference type="Proteomes" id="UP000244571"/>
    </source>
</evidence>